<evidence type="ECO:0000313" key="1">
    <source>
        <dbReference type="EMBL" id="MDS0260506.1"/>
    </source>
</evidence>
<evidence type="ECO:0000313" key="2">
    <source>
        <dbReference type="Proteomes" id="UP001259659"/>
    </source>
</evidence>
<dbReference type="Proteomes" id="UP001259659">
    <property type="component" value="Unassembled WGS sequence"/>
</dbReference>
<proteinExistence type="predicted"/>
<organism evidence="1 2">
    <name type="scientific">Haloarcula saliterrae</name>
    <dbReference type="NCBI Taxonomy" id="2950534"/>
    <lineage>
        <taxon>Archaea</taxon>
        <taxon>Methanobacteriati</taxon>
        <taxon>Methanobacteriota</taxon>
        <taxon>Stenosarchaea group</taxon>
        <taxon>Halobacteria</taxon>
        <taxon>Halobacteriales</taxon>
        <taxon>Haloarculaceae</taxon>
        <taxon>Haloarcula</taxon>
    </lineage>
</organism>
<sequence>MEGEIEKETDKGYGVTIYDNNDAKHKIGVLYNGEINGHLQERYSDNPSERSPAGVRNVTQARHFAKYYVAKERGYPTIRESEYPHRVALATLVIAALDTESFERQFGDIYQQLKHHYDDRDPVIEIPDKLYTEDVFYQYAKDLYLGLGNAEVGELPDESMEAYLTEAEQRISDGDTADITRELTELASEHGITSGQIQTVAPSQWIVATSGLHVQWQIGDDLYGEHNDEPDIDRGPDVQLEVIPHDPDSLTDLQQYLVRHLRCQVRDIHVQMGVTPPEPFQVTGPGLNRLTDWYQRYEDAWQPYYQLEATIDWESV</sequence>
<gene>
    <name evidence="1" type="ORF">NDI56_13960</name>
</gene>
<dbReference type="InterPro" id="IPR058264">
    <property type="entry name" value="DUF7958"/>
</dbReference>
<keyword evidence="2" id="KW-1185">Reference proteome</keyword>
<protein>
    <submittedName>
        <fullName evidence="1">Uncharacterized protein</fullName>
    </submittedName>
</protein>
<dbReference type="RefSeq" id="WP_310920199.1">
    <property type="nucleotide sequence ID" value="NZ_JAMQON010000004.1"/>
</dbReference>
<name>A0ABU2FFD3_9EURY</name>
<accession>A0ABU2FFD3</accession>
<dbReference type="EMBL" id="JAMQON010000004">
    <property type="protein sequence ID" value="MDS0260506.1"/>
    <property type="molecule type" value="Genomic_DNA"/>
</dbReference>
<comment type="caution">
    <text evidence="1">The sequence shown here is derived from an EMBL/GenBank/DDBJ whole genome shotgun (WGS) entry which is preliminary data.</text>
</comment>
<reference evidence="1 2" key="1">
    <citation type="submission" date="2022-06" db="EMBL/GenBank/DDBJ databases">
        <title>Haloarcula sp. a new haloarchaeum isolate from saline soil.</title>
        <authorList>
            <person name="Strakova D."/>
            <person name="Galisteo C."/>
            <person name="Sanchez-Porro C."/>
            <person name="Ventosa A."/>
        </authorList>
    </citation>
    <scope>NUCLEOTIDE SEQUENCE [LARGE SCALE GENOMIC DNA]</scope>
    <source>
        <strain evidence="1 2">S1CR25-12</strain>
    </source>
</reference>
<dbReference type="Pfam" id="PF25858">
    <property type="entry name" value="DUF7958"/>
    <property type="match status" value="1"/>
</dbReference>